<evidence type="ECO:0000256" key="1">
    <source>
        <dbReference type="SAM" id="MobiDB-lite"/>
    </source>
</evidence>
<dbReference type="Proteomes" id="UP000234847">
    <property type="component" value="Unassembled WGS sequence"/>
</dbReference>
<keyword evidence="2" id="KW-0812">Transmembrane</keyword>
<keyword evidence="2" id="KW-0472">Membrane</keyword>
<name>A0AAX0VHH3_MICLU</name>
<comment type="caution">
    <text evidence="3">The sequence shown here is derived from an EMBL/GenBank/DDBJ whole genome shotgun (WGS) entry which is preliminary data.</text>
</comment>
<evidence type="ECO:0000256" key="2">
    <source>
        <dbReference type="SAM" id="Phobius"/>
    </source>
</evidence>
<protein>
    <submittedName>
        <fullName evidence="3">Uncharacterized protein</fullName>
    </submittedName>
</protein>
<accession>A0AAX0VHH3</accession>
<organism evidence="3 4">
    <name type="scientific">Micrococcus luteus</name>
    <name type="common">Micrococcus lysodeikticus</name>
    <dbReference type="NCBI Taxonomy" id="1270"/>
    <lineage>
        <taxon>Bacteria</taxon>
        <taxon>Bacillati</taxon>
        <taxon>Actinomycetota</taxon>
        <taxon>Actinomycetes</taxon>
        <taxon>Micrococcales</taxon>
        <taxon>Micrococcaceae</taxon>
        <taxon>Micrococcus</taxon>
    </lineage>
</organism>
<dbReference type="EMBL" id="PKJT01000018">
    <property type="protein sequence ID" value="PKZ79647.1"/>
    <property type="molecule type" value="Genomic_DNA"/>
</dbReference>
<feature type="transmembrane region" description="Helical" evidence="2">
    <location>
        <begin position="171"/>
        <end position="189"/>
    </location>
</feature>
<evidence type="ECO:0000313" key="3">
    <source>
        <dbReference type="EMBL" id="PKZ79647.1"/>
    </source>
</evidence>
<evidence type="ECO:0000313" key="4">
    <source>
        <dbReference type="Proteomes" id="UP000234847"/>
    </source>
</evidence>
<reference evidence="3 4" key="1">
    <citation type="submission" date="2017-12" db="EMBL/GenBank/DDBJ databases">
        <title>Phylogenetic diversity of female urinary microbiome.</title>
        <authorList>
            <person name="Thomas-White K."/>
            <person name="Wolfe A.J."/>
        </authorList>
    </citation>
    <scope>NUCLEOTIDE SEQUENCE [LARGE SCALE GENOMIC DNA]</scope>
    <source>
        <strain evidence="3 4">UMB0038</strain>
    </source>
</reference>
<keyword evidence="2" id="KW-1133">Transmembrane helix</keyword>
<dbReference type="RefSeq" id="WP_101966203.1">
    <property type="nucleotide sequence ID" value="NZ_JBEZYE010000027.1"/>
</dbReference>
<feature type="region of interest" description="Disordered" evidence="1">
    <location>
        <begin position="96"/>
        <end position="129"/>
    </location>
</feature>
<gene>
    <name evidence="3" type="ORF">CYJ95_11740</name>
</gene>
<proteinExistence type="predicted"/>
<sequence length="312" mass="33294">MPEMIHFPTDPSDPVEVLDIQSPEDLSAFFCDRFEAVHGQGWTAYTCDDQASAPNPRAAAFLVAHAANGRTDWSTSLRGPVLAAFRPALTAAPLPSTSAPWTGAAPAPRHPHRRRQPQLQPALGDTSPPCPQLYGLPIGLPRDDDRMRTFLTAASTSEPVASTPAADPANFWLGLIAAAGIFALANFPAWDRIVEAGKIDKEKGSMARLLFLTFGILAPFALLVRSLGALGENPVRTPGELEKVVLLLVFGAVIVVRASISQAPAAEATTNPTATVADQDPAPQSKRTRVTMRDTALAGLVVGAFIRERLRR</sequence>
<dbReference type="AlphaFoldDB" id="A0AAX0VHH3"/>
<feature type="transmembrane region" description="Helical" evidence="2">
    <location>
        <begin position="243"/>
        <end position="260"/>
    </location>
</feature>
<feature type="transmembrane region" description="Helical" evidence="2">
    <location>
        <begin position="209"/>
        <end position="231"/>
    </location>
</feature>